<dbReference type="NCBIfam" id="TIGR00275">
    <property type="entry name" value="aminoacetone oxidase family FAD-binding enzyme"/>
    <property type="match status" value="1"/>
</dbReference>
<evidence type="ECO:0000256" key="2">
    <source>
        <dbReference type="ARBA" id="ARBA00022630"/>
    </source>
</evidence>
<name>A0ABS8PNE9_9BACT</name>
<organism evidence="6 7">
    <name type="scientific">Niabella pedocola</name>
    <dbReference type="NCBI Taxonomy" id="1752077"/>
    <lineage>
        <taxon>Bacteria</taxon>
        <taxon>Pseudomonadati</taxon>
        <taxon>Bacteroidota</taxon>
        <taxon>Chitinophagia</taxon>
        <taxon>Chitinophagales</taxon>
        <taxon>Chitinophagaceae</taxon>
        <taxon>Niabella</taxon>
    </lineage>
</organism>
<evidence type="ECO:0000313" key="7">
    <source>
        <dbReference type="Proteomes" id="UP001199816"/>
    </source>
</evidence>
<dbReference type="PANTHER" id="PTHR42887:SF2">
    <property type="entry name" value="OS12G0638800 PROTEIN"/>
    <property type="match status" value="1"/>
</dbReference>
<dbReference type="InterPro" id="IPR023166">
    <property type="entry name" value="BaiN-like_dom_sf"/>
</dbReference>
<dbReference type="PANTHER" id="PTHR42887">
    <property type="entry name" value="OS12G0638800 PROTEIN"/>
    <property type="match status" value="1"/>
</dbReference>
<dbReference type="SUPFAM" id="SSF51905">
    <property type="entry name" value="FAD/NAD(P)-binding domain"/>
    <property type="match status" value="1"/>
</dbReference>
<evidence type="ECO:0000256" key="3">
    <source>
        <dbReference type="ARBA" id="ARBA00022827"/>
    </source>
</evidence>
<evidence type="ECO:0000256" key="1">
    <source>
        <dbReference type="ARBA" id="ARBA00001974"/>
    </source>
</evidence>
<proteinExistence type="predicted"/>
<dbReference type="InterPro" id="IPR057661">
    <property type="entry name" value="RsdA/BaiN/AoA(So)_Rossmann"/>
</dbReference>
<dbReference type="EMBL" id="JAJNEC010000004">
    <property type="protein sequence ID" value="MCD2422269.1"/>
    <property type="molecule type" value="Genomic_DNA"/>
</dbReference>
<dbReference type="InterPro" id="IPR055178">
    <property type="entry name" value="RsdA/BaiN/AoA(So)-like_dom"/>
</dbReference>
<dbReference type="Gene3D" id="2.40.30.10">
    <property type="entry name" value="Translation factors"/>
    <property type="match status" value="1"/>
</dbReference>
<evidence type="ECO:0000259" key="4">
    <source>
        <dbReference type="Pfam" id="PF03486"/>
    </source>
</evidence>
<dbReference type="InterPro" id="IPR004792">
    <property type="entry name" value="BaiN-like"/>
</dbReference>
<keyword evidence="7" id="KW-1185">Reference proteome</keyword>
<comment type="caution">
    <text evidence="6">The sequence shown here is derived from an EMBL/GenBank/DDBJ whole genome shotgun (WGS) entry which is preliminary data.</text>
</comment>
<dbReference type="Pfam" id="PF03486">
    <property type="entry name" value="HI0933_like"/>
    <property type="match status" value="1"/>
</dbReference>
<reference evidence="6 7" key="1">
    <citation type="submission" date="2021-11" db="EMBL/GenBank/DDBJ databases">
        <title>Genomic of Niabella pedocola.</title>
        <authorList>
            <person name="Wu T."/>
        </authorList>
    </citation>
    <scope>NUCLEOTIDE SEQUENCE [LARGE SCALE GENOMIC DNA]</scope>
    <source>
        <strain evidence="6 7">JCM 31011</strain>
    </source>
</reference>
<dbReference type="Gene3D" id="3.50.50.60">
    <property type="entry name" value="FAD/NAD(P)-binding domain"/>
    <property type="match status" value="1"/>
</dbReference>
<gene>
    <name evidence="6" type="ORF">LQ567_05805</name>
</gene>
<sequence>MDPGLRVVILEKSNKLLSKVKISGGGRCNVTHACYDIAEMTRRYPRGGHFVKKLFHQFFTSDTIAWFKERGVALKTEADGRMFPVSDSSQTIIDCLLKEAGRYGVEIRMQCGVTALEQTDAGFAIHTAAKETFHCDYVCVACGGFPKAAQFQWLEDLGHSIAEPVPSLFTFNSPRHPVTALMGVSVADAKVMVTGTKLQQRGPLLITHWGISGPVVLRLSAWGARELAALNWSFRAVINWLPEIPEPLLRERMGQWRLEKAAQKVGSKNQLGLPNRLWEFLLEQSGIDAQKRWADLPSKNQNLLIRNIGAFELPVGGKTTYKEEFVTAGGITLAELDPQTMMSKKVPGLFFTGEVIDVDGITGGYNFQHAWSSGFAAARALVQRSAG</sequence>
<dbReference type="Gene3D" id="1.10.8.260">
    <property type="entry name" value="HI0933 insert domain-like"/>
    <property type="match status" value="1"/>
</dbReference>
<keyword evidence="2" id="KW-0285">Flavoprotein</keyword>
<evidence type="ECO:0000313" key="6">
    <source>
        <dbReference type="EMBL" id="MCD2422269.1"/>
    </source>
</evidence>
<protein>
    <submittedName>
        <fullName evidence="6">NAD(P)/FAD-dependent oxidoreductase</fullName>
    </submittedName>
</protein>
<feature type="domain" description="RsdA/BaiN/AoA(So)-like insert" evidence="5">
    <location>
        <begin position="165"/>
        <end position="326"/>
    </location>
</feature>
<accession>A0ABS8PNE9</accession>
<feature type="domain" description="RsdA/BaiN/AoA(So)-like Rossmann fold-like" evidence="4">
    <location>
        <begin position="3"/>
        <end position="379"/>
    </location>
</feature>
<dbReference type="InterPro" id="IPR036188">
    <property type="entry name" value="FAD/NAD-bd_sf"/>
</dbReference>
<dbReference type="Proteomes" id="UP001199816">
    <property type="component" value="Unassembled WGS sequence"/>
</dbReference>
<evidence type="ECO:0000259" key="5">
    <source>
        <dbReference type="Pfam" id="PF22780"/>
    </source>
</evidence>
<dbReference type="Pfam" id="PF22780">
    <property type="entry name" value="HI0933_like_1st"/>
    <property type="match status" value="1"/>
</dbReference>
<keyword evidence="3" id="KW-0274">FAD</keyword>
<comment type="cofactor">
    <cofactor evidence="1">
        <name>FAD</name>
        <dbReference type="ChEBI" id="CHEBI:57692"/>
    </cofactor>
</comment>
<dbReference type="SUPFAM" id="SSF160996">
    <property type="entry name" value="HI0933 insert domain-like"/>
    <property type="match status" value="1"/>
</dbReference>